<evidence type="ECO:0000256" key="3">
    <source>
        <dbReference type="ARBA" id="ARBA00022857"/>
    </source>
</evidence>
<keyword evidence="1 6" id="KW-0547">Nucleotide-binding</keyword>
<comment type="catalytic activity">
    <reaction evidence="6">
        <text>(6S)-NADHX + ADP = AMP + phosphate + NADH + H(+)</text>
        <dbReference type="Rhea" id="RHEA:32223"/>
        <dbReference type="ChEBI" id="CHEBI:15378"/>
        <dbReference type="ChEBI" id="CHEBI:43474"/>
        <dbReference type="ChEBI" id="CHEBI:57945"/>
        <dbReference type="ChEBI" id="CHEBI:64074"/>
        <dbReference type="ChEBI" id="CHEBI:456215"/>
        <dbReference type="ChEBI" id="CHEBI:456216"/>
        <dbReference type="EC" id="4.2.1.136"/>
    </reaction>
</comment>
<keyword evidence="9" id="KW-1185">Reference proteome</keyword>
<evidence type="ECO:0000256" key="6">
    <source>
        <dbReference type="HAMAP-Rule" id="MF_01965"/>
    </source>
</evidence>
<feature type="binding site" evidence="6">
    <location>
        <position position="164"/>
    </location>
    <ligand>
        <name>(6S)-NADPHX</name>
        <dbReference type="ChEBI" id="CHEBI:64076"/>
    </ligand>
</feature>
<keyword evidence="5 6" id="KW-0456">Lyase</keyword>
<evidence type="ECO:0000256" key="1">
    <source>
        <dbReference type="ARBA" id="ARBA00022741"/>
    </source>
</evidence>
<feature type="domain" description="YjeF C-terminal" evidence="7">
    <location>
        <begin position="9"/>
        <end position="289"/>
    </location>
</feature>
<evidence type="ECO:0000256" key="2">
    <source>
        <dbReference type="ARBA" id="ARBA00022840"/>
    </source>
</evidence>
<comment type="function">
    <text evidence="6">Catalyzes the dehydration of the S-form of NAD(P)HX at the expense of ADP, which is converted to AMP. Together with NAD(P)HX epimerase, which catalyzes the epimerization of the S- and R-forms, the enzyme allows the repair of both epimers of NAD(P)HX, a damaged form of NAD(P)H that is a result of enzymatic or heat-dependent hydration.</text>
</comment>
<dbReference type="EC" id="4.2.1.136" evidence="6"/>
<sequence length="289" mass="29548">MNAKPTALNRAELDNFPLPSPKAEDKNDKGRILVVAGSAEVPGAALLCSIAAMRAGSGKLQIATDIHAAQALGVSIPEARILGFDQGRDGGLAATAVEGICELAEQADAVVAGPGIAPGKVNKKLVQGLCSTGTPLILDAELLRVLSGCRRDIARADSPILLPHAGEMAELLDVAERQVQEDPLAAGRECSRRYDAVTLVKGRQSHAVAPDGRAWLYTGGSPGLAVSGSGDVLAGIVGGLKARGAEALTALLWGVWLHGEAGARLGKPVGHVGFLARELPGEIPALLAS</sequence>
<comment type="cofactor">
    <cofactor evidence="6">
        <name>Mg(2+)</name>
        <dbReference type="ChEBI" id="CHEBI:18420"/>
    </cofactor>
</comment>
<keyword evidence="3 6" id="KW-0521">NADP</keyword>
<comment type="catalytic activity">
    <reaction evidence="6">
        <text>(6S)-NADPHX + ADP = AMP + phosphate + NADPH + H(+)</text>
        <dbReference type="Rhea" id="RHEA:32235"/>
        <dbReference type="ChEBI" id="CHEBI:15378"/>
        <dbReference type="ChEBI" id="CHEBI:43474"/>
        <dbReference type="ChEBI" id="CHEBI:57783"/>
        <dbReference type="ChEBI" id="CHEBI:64076"/>
        <dbReference type="ChEBI" id="CHEBI:456215"/>
        <dbReference type="ChEBI" id="CHEBI:456216"/>
        <dbReference type="EC" id="4.2.1.136"/>
    </reaction>
</comment>
<evidence type="ECO:0000313" key="9">
    <source>
        <dbReference type="Proteomes" id="UP001165363"/>
    </source>
</evidence>
<comment type="subunit">
    <text evidence="6">Homotetramer.</text>
</comment>
<dbReference type="HAMAP" id="MF_01965">
    <property type="entry name" value="NADHX_dehydratase"/>
    <property type="match status" value="1"/>
</dbReference>
<comment type="caution">
    <text evidence="8">The sequence shown here is derived from an EMBL/GenBank/DDBJ whole genome shotgun (WGS) entry which is preliminary data.</text>
</comment>
<feature type="binding site" evidence="6">
    <location>
        <position position="231"/>
    </location>
    <ligand>
        <name>(6S)-NADPHX</name>
        <dbReference type="ChEBI" id="CHEBI:64076"/>
    </ligand>
</feature>
<feature type="binding site" evidence="6">
    <location>
        <position position="44"/>
    </location>
    <ligand>
        <name>(6S)-NADPHX</name>
        <dbReference type="ChEBI" id="CHEBI:64076"/>
    </ligand>
</feature>
<dbReference type="Proteomes" id="UP001165363">
    <property type="component" value="Unassembled WGS sequence"/>
</dbReference>
<evidence type="ECO:0000313" key="8">
    <source>
        <dbReference type="EMBL" id="MCL6684740.1"/>
    </source>
</evidence>
<protein>
    <recommendedName>
        <fullName evidence="6">ADP-dependent (S)-NAD(P)H-hydrate dehydratase</fullName>
        <ecNumber evidence="6">4.2.1.136</ecNumber>
    </recommendedName>
    <alternativeName>
        <fullName evidence="6">ADP-dependent NAD(P)HX dehydratase</fullName>
    </alternativeName>
</protein>
<feature type="binding site" evidence="6">
    <location>
        <position position="230"/>
    </location>
    <ligand>
        <name>AMP</name>
        <dbReference type="ChEBI" id="CHEBI:456215"/>
    </ligand>
</feature>
<dbReference type="PANTHER" id="PTHR12592:SF0">
    <property type="entry name" value="ATP-DEPENDENT (S)-NAD(P)H-HYDRATE DEHYDRATASE"/>
    <property type="match status" value="1"/>
</dbReference>
<gene>
    <name evidence="6" type="primary">nnrD</name>
    <name evidence="8" type="ORF">LZ536_12650</name>
</gene>
<accession>A0ABT0RQB3</accession>
<name>A0ABT0RQB3_9SPHN</name>
<dbReference type="NCBIfam" id="TIGR00196">
    <property type="entry name" value="yjeF_cterm"/>
    <property type="match status" value="1"/>
</dbReference>
<dbReference type="Gene3D" id="3.40.1190.20">
    <property type="match status" value="1"/>
</dbReference>
<dbReference type="InterPro" id="IPR000631">
    <property type="entry name" value="CARKD"/>
</dbReference>
<dbReference type="InterPro" id="IPR029056">
    <property type="entry name" value="Ribokinase-like"/>
</dbReference>
<keyword evidence="4 6" id="KW-0520">NAD</keyword>
<feature type="binding site" evidence="6">
    <location>
        <begin position="201"/>
        <end position="205"/>
    </location>
    <ligand>
        <name>AMP</name>
        <dbReference type="ChEBI" id="CHEBI:456215"/>
    </ligand>
</feature>
<evidence type="ECO:0000259" key="7">
    <source>
        <dbReference type="PROSITE" id="PS51383"/>
    </source>
</evidence>
<comment type="similarity">
    <text evidence="6">Belongs to the NnrD/CARKD family.</text>
</comment>
<keyword evidence="2 6" id="KW-0067">ATP-binding</keyword>
<feature type="binding site" evidence="6">
    <location>
        <position position="115"/>
    </location>
    <ligand>
        <name>(6S)-NADPHX</name>
        <dbReference type="ChEBI" id="CHEBI:64076"/>
    </ligand>
</feature>
<dbReference type="EMBL" id="JAMGBD010000002">
    <property type="protein sequence ID" value="MCL6684740.1"/>
    <property type="molecule type" value="Genomic_DNA"/>
</dbReference>
<dbReference type="Pfam" id="PF01256">
    <property type="entry name" value="Carb_kinase"/>
    <property type="match status" value="1"/>
</dbReference>
<organism evidence="8 9">
    <name type="scientific">Sphingomonas alba</name>
    <dbReference type="NCBI Taxonomy" id="2908208"/>
    <lineage>
        <taxon>Bacteria</taxon>
        <taxon>Pseudomonadati</taxon>
        <taxon>Pseudomonadota</taxon>
        <taxon>Alphaproteobacteria</taxon>
        <taxon>Sphingomonadales</taxon>
        <taxon>Sphingomonadaceae</taxon>
        <taxon>Sphingomonas</taxon>
    </lineage>
</organism>
<dbReference type="CDD" id="cd01171">
    <property type="entry name" value="YXKO-related"/>
    <property type="match status" value="1"/>
</dbReference>
<proteinExistence type="inferred from homology"/>
<reference evidence="8" key="1">
    <citation type="submission" date="2022-05" db="EMBL/GenBank/DDBJ databases">
        <authorList>
            <person name="Jo J.-H."/>
            <person name="Im W.-T."/>
        </authorList>
    </citation>
    <scope>NUCLEOTIDE SEQUENCE</scope>
    <source>
        <strain evidence="8">SE158</strain>
    </source>
</reference>
<evidence type="ECO:0000256" key="5">
    <source>
        <dbReference type="ARBA" id="ARBA00023239"/>
    </source>
</evidence>
<dbReference type="RefSeq" id="WP_249849135.1">
    <property type="nucleotide sequence ID" value="NZ_JAMGBD010000002.1"/>
</dbReference>
<dbReference type="SUPFAM" id="SSF53613">
    <property type="entry name" value="Ribokinase-like"/>
    <property type="match status" value="1"/>
</dbReference>
<dbReference type="PROSITE" id="PS51383">
    <property type="entry name" value="YJEF_C_3"/>
    <property type="match status" value="1"/>
</dbReference>
<dbReference type="PANTHER" id="PTHR12592">
    <property type="entry name" value="ATP-DEPENDENT (S)-NAD(P)H-HYDRATE DEHYDRATASE FAMILY MEMBER"/>
    <property type="match status" value="1"/>
</dbReference>
<evidence type="ECO:0000256" key="4">
    <source>
        <dbReference type="ARBA" id="ARBA00023027"/>
    </source>
</evidence>